<evidence type="ECO:0008006" key="3">
    <source>
        <dbReference type="Google" id="ProtNLM"/>
    </source>
</evidence>
<evidence type="ECO:0000313" key="2">
    <source>
        <dbReference type="Proteomes" id="UP000288805"/>
    </source>
</evidence>
<comment type="caution">
    <text evidence="1">The sequence shown here is derived from an EMBL/GenBank/DDBJ whole genome shotgun (WGS) entry which is preliminary data.</text>
</comment>
<reference evidence="1 2" key="1">
    <citation type="journal article" date="2018" name="PLoS Genet.">
        <title>Population sequencing reveals clonal diversity and ancestral inbreeding in the grapevine cultivar Chardonnay.</title>
        <authorList>
            <person name="Roach M.J."/>
            <person name="Johnson D.L."/>
            <person name="Bohlmann J."/>
            <person name="van Vuuren H.J."/>
            <person name="Jones S.J."/>
            <person name="Pretorius I.S."/>
            <person name="Schmidt S.A."/>
            <person name="Borneman A.R."/>
        </authorList>
    </citation>
    <scope>NUCLEOTIDE SEQUENCE [LARGE SCALE GENOMIC DNA]</scope>
    <source>
        <strain evidence="2">cv. Chardonnay</strain>
        <tissue evidence="1">Leaf</tissue>
    </source>
</reference>
<organism evidence="1 2">
    <name type="scientific">Vitis vinifera</name>
    <name type="common">Grape</name>
    <dbReference type="NCBI Taxonomy" id="29760"/>
    <lineage>
        <taxon>Eukaryota</taxon>
        <taxon>Viridiplantae</taxon>
        <taxon>Streptophyta</taxon>
        <taxon>Embryophyta</taxon>
        <taxon>Tracheophyta</taxon>
        <taxon>Spermatophyta</taxon>
        <taxon>Magnoliopsida</taxon>
        <taxon>eudicotyledons</taxon>
        <taxon>Gunneridae</taxon>
        <taxon>Pentapetalae</taxon>
        <taxon>rosids</taxon>
        <taxon>Vitales</taxon>
        <taxon>Vitaceae</taxon>
        <taxon>Viteae</taxon>
        <taxon>Vitis</taxon>
    </lineage>
</organism>
<protein>
    <recommendedName>
        <fullName evidence="3">Endonuclease/exonuclease/phosphatase domain-containing protein</fullName>
    </recommendedName>
</protein>
<dbReference type="AlphaFoldDB" id="A0A438JNG3"/>
<name>A0A438JNG3_VITVI</name>
<dbReference type="EMBL" id="QGNW01000034">
    <property type="protein sequence ID" value="RVX10511.1"/>
    <property type="molecule type" value="Genomic_DNA"/>
</dbReference>
<dbReference type="InterPro" id="IPR036691">
    <property type="entry name" value="Endo/exonu/phosph_ase_sf"/>
</dbReference>
<gene>
    <name evidence="1" type="ORF">CK203_017072</name>
</gene>
<evidence type="ECO:0000313" key="1">
    <source>
        <dbReference type="EMBL" id="RVX10511.1"/>
    </source>
</evidence>
<dbReference type="SUPFAM" id="SSF56219">
    <property type="entry name" value="DNase I-like"/>
    <property type="match status" value="1"/>
</dbReference>
<dbReference type="PANTHER" id="PTHR35218">
    <property type="entry name" value="RNASE H DOMAIN-CONTAINING PROTEIN"/>
    <property type="match status" value="1"/>
</dbReference>
<accession>A0A438JNG3</accession>
<proteinExistence type="predicted"/>
<sequence>MSTSIIRSLGVGRFLEWGAVDSRGVAGGIVVFWDNRVLELVDLQKGLFSISCTFKSCEDGFIWTFTGVYGPTLRRKRESFWEELGAIKGLWNGPWCVAGDFNVILSLEERSRGGSLNSIMRRVEYRKNLALEQMEYWDAKENQQTVIEELEARNEAREEYKKWVLFEEITWRQKSREVWLKERDRNTGFFHKMANAHRRRNNVDRIKINGA</sequence>
<dbReference type="Proteomes" id="UP000288805">
    <property type="component" value="Unassembled WGS sequence"/>
</dbReference>
<dbReference type="Gene3D" id="3.60.10.10">
    <property type="entry name" value="Endonuclease/exonuclease/phosphatase"/>
    <property type="match status" value="1"/>
</dbReference>
<dbReference type="PANTHER" id="PTHR35218:SF9">
    <property type="entry name" value="ENDONUCLEASE_EXONUCLEASE_PHOSPHATASE DOMAIN-CONTAINING PROTEIN"/>
    <property type="match status" value="1"/>
</dbReference>